<feature type="transmembrane region" description="Helical" evidence="6">
    <location>
        <begin position="456"/>
        <end position="476"/>
    </location>
</feature>
<protein>
    <submittedName>
        <fullName evidence="7">Stage V sporulation protein B</fullName>
    </submittedName>
</protein>
<keyword evidence="3 6" id="KW-0812">Transmembrane</keyword>
<dbReference type="GO" id="GO:0005886">
    <property type="term" value="C:plasma membrane"/>
    <property type="evidence" value="ECO:0007669"/>
    <property type="project" value="UniProtKB-SubCell"/>
</dbReference>
<dbReference type="CDD" id="cd13124">
    <property type="entry name" value="MATE_SpoVB_like"/>
    <property type="match status" value="1"/>
</dbReference>
<evidence type="ECO:0000256" key="3">
    <source>
        <dbReference type="ARBA" id="ARBA00022692"/>
    </source>
</evidence>
<dbReference type="PIRSF" id="PIRSF038958">
    <property type="entry name" value="PG_synth_SpoVB"/>
    <property type="match status" value="1"/>
</dbReference>
<feature type="transmembrane region" description="Helical" evidence="6">
    <location>
        <begin position="182"/>
        <end position="207"/>
    </location>
</feature>
<feature type="transmembrane region" description="Helical" evidence="6">
    <location>
        <begin position="416"/>
        <end position="436"/>
    </location>
</feature>
<feature type="transmembrane region" description="Helical" evidence="6">
    <location>
        <begin position="482"/>
        <end position="502"/>
    </location>
</feature>
<evidence type="ECO:0000313" key="7">
    <source>
        <dbReference type="EMBL" id="SCY69437.1"/>
    </source>
</evidence>
<dbReference type="STRING" id="1120976.SAMN03080606_02184"/>
<feature type="transmembrane region" description="Helical" evidence="6">
    <location>
        <begin position="364"/>
        <end position="385"/>
    </location>
</feature>
<evidence type="ECO:0000256" key="4">
    <source>
        <dbReference type="ARBA" id="ARBA00022989"/>
    </source>
</evidence>
<dbReference type="Pfam" id="PF01943">
    <property type="entry name" value="Polysacc_synt"/>
    <property type="match status" value="1"/>
</dbReference>
<evidence type="ECO:0000313" key="8">
    <source>
        <dbReference type="Proteomes" id="UP000198636"/>
    </source>
</evidence>
<feature type="transmembrane region" description="Helical" evidence="6">
    <location>
        <begin position="328"/>
        <end position="352"/>
    </location>
</feature>
<dbReference type="RefSeq" id="WP_091543243.1">
    <property type="nucleotide sequence ID" value="NZ_FMUS01000013.1"/>
</dbReference>
<evidence type="ECO:0000256" key="1">
    <source>
        <dbReference type="ARBA" id="ARBA00004651"/>
    </source>
</evidence>
<dbReference type="PANTHER" id="PTHR30250">
    <property type="entry name" value="PST FAMILY PREDICTED COLANIC ACID TRANSPORTER"/>
    <property type="match status" value="1"/>
</dbReference>
<feature type="transmembrane region" description="Helical" evidence="6">
    <location>
        <begin position="47"/>
        <end position="66"/>
    </location>
</feature>
<evidence type="ECO:0000256" key="2">
    <source>
        <dbReference type="ARBA" id="ARBA00022475"/>
    </source>
</evidence>
<name>A0A1G5I0D2_9FIRM</name>
<feature type="transmembrane region" description="Helical" evidence="6">
    <location>
        <begin position="286"/>
        <end position="307"/>
    </location>
</feature>
<keyword evidence="5 6" id="KW-0472">Membrane</keyword>
<evidence type="ECO:0000256" key="5">
    <source>
        <dbReference type="ARBA" id="ARBA00023136"/>
    </source>
</evidence>
<gene>
    <name evidence="7" type="ORF">SAMN03080606_02184</name>
</gene>
<evidence type="ECO:0000256" key="6">
    <source>
        <dbReference type="SAM" id="Phobius"/>
    </source>
</evidence>
<sequence length="516" mass="56644">MSNKKFIKGAFILAIAGLTAKFLGMFFKIPLQRLIHDEGMGIFGLPYPIYTVLLTISIIGFPAAISKLISEKIAVGNTMAANKIFRVSFFMLLGIGLFTSLFFYLNANRIINLLNWPQETYYSIIGLSFAPFFVAIMSAFRGYFQGLQLMTPTAISQIVEQMGRVFIGVGLAYFYISKGTGYAAGAASFGATIGAFLGTIVLLGYYLKYKSRTPFTNIENKTKQDSTYTIIKKILWIAFPITIGAILSSVMGLIDSIIVHSSLIGSGYTAEGATILYGRLTGKAVTLMNVPLTLSMAMAASLVPAISESFSKRNFNELREKATVGIKITIMMALPAAIGLSLLSHEIIHLLWGKGEAGGDILRILAFNVLFISIAQTMTSILQGIGNVYIPVRNLVIGVIVKLIISHLLLSTYLNIIGTVIGTMAGYMVIMLLNYYELKRLIELRIEFKETIIKPIFATTTMALLVFIAFKLSLYYIKVESIATLISIVIGIAYYAILIYLIGGKYITKGKSLFYK</sequence>
<dbReference type="EMBL" id="FMUS01000013">
    <property type="protein sequence ID" value="SCY69437.1"/>
    <property type="molecule type" value="Genomic_DNA"/>
</dbReference>
<dbReference type="Proteomes" id="UP000198636">
    <property type="component" value="Unassembled WGS sequence"/>
</dbReference>
<accession>A0A1G5I0D2</accession>
<comment type="subcellular location">
    <subcellularLocation>
        <location evidence="1">Cell membrane</location>
        <topology evidence="1">Multi-pass membrane protein</topology>
    </subcellularLocation>
</comment>
<dbReference type="PANTHER" id="PTHR30250:SF21">
    <property type="entry name" value="LIPID II FLIPPASE MURJ"/>
    <property type="match status" value="1"/>
</dbReference>
<reference evidence="7 8" key="1">
    <citation type="submission" date="2016-10" db="EMBL/GenBank/DDBJ databases">
        <authorList>
            <person name="de Groot N.N."/>
        </authorList>
    </citation>
    <scope>NUCLEOTIDE SEQUENCE [LARGE SCALE GENOMIC DNA]</scope>
    <source>
        <strain evidence="7 8">DSM 18978</strain>
    </source>
</reference>
<feature type="transmembrane region" description="Helical" evidence="6">
    <location>
        <begin position="161"/>
        <end position="176"/>
    </location>
</feature>
<dbReference type="AlphaFoldDB" id="A0A1G5I0D2"/>
<keyword evidence="8" id="KW-1185">Reference proteome</keyword>
<keyword evidence="2" id="KW-1003">Cell membrane</keyword>
<keyword evidence="4 6" id="KW-1133">Transmembrane helix</keyword>
<feature type="transmembrane region" description="Helical" evidence="6">
    <location>
        <begin position="120"/>
        <end position="140"/>
    </location>
</feature>
<dbReference type="InterPro" id="IPR024923">
    <property type="entry name" value="PG_synth_SpoVB"/>
</dbReference>
<feature type="transmembrane region" description="Helical" evidence="6">
    <location>
        <begin position="7"/>
        <end position="27"/>
    </location>
</feature>
<dbReference type="OrthoDB" id="9775950at2"/>
<dbReference type="InterPro" id="IPR050833">
    <property type="entry name" value="Poly_Biosynth_Transport"/>
</dbReference>
<feature type="transmembrane region" description="Helical" evidence="6">
    <location>
        <begin position="87"/>
        <end position="105"/>
    </location>
</feature>
<organism evidence="7 8">
    <name type="scientific">Alkaliphilus peptidifermentans DSM 18978</name>
    <dbReference type="NCBI Taxonomy" id="1120976"/>
    <lineage>
        <taxon>Bacteria</taxon>
        <taxon>Bacillati</taxon>
        <taxon>Bacillota</taxon>
        <taxon>Clostridia</taxon>
        <taxon>Peptostreptococcales</taxon>
        <taxon>Natronincolaceae</taxon>
        <taxon>Alkaliphilus</taxon>
    </lineage>
</organism>
<proteinExistence type="predicted"/>
<feature type="transmembrane region" description="Helical" evidence="6">
    <location>
        <begin position="234"/>
        <end position="254"/>
    </location>
</feature>
<dbReference type="InterPro" id="IPR002797">
    <property type="entry name" value="Polysacc_synth"/>
</dbReference>